<dbReference type="InterPro" id="IPR003658">
    <property type="entry name" value="Anti-sigma_ant"/>
</dbReference>
<name>A0A8J3PJI7_9ACTN</name>
<dbReference type="CDD" id="cd07043">
    <property type="entry name" value="STAS_anti-anti-sigma_factors"/>
    <property type="match status" value="1"/>
</dbReference>
<dbReference type="Pfam" id="PF01740">
    <property type="entry name" value="STAS"/>
    <property type="match status" value="1"/>
</dbReference>
<dbReference type="InterPro" id="IPR002645">
    <property type="entry name" value="STAS_dom"/>
</dbReference>
<evidence type="ECO:0000256" key="1">
    <source>
        <dbReference type="ARBA" id="ARBA00009013"/>
    </source>
</evidence>
<evidence type="ECO:0000313" key="4">
    <source>
        <dbReference type="EMBL" id="GIG71867.1"/>
    </source>
</evidence>
<comment type="caution">
    <text evidence="4">The sequence shown here is derived from an EMBL/GenBank/DDBJ whole genome shotgun (WGS) entry which is preliminary data.</text>
</comment>
<keyword evidence="5" id="KW-1185">Reference proteome</keyword>
<dbReference type="GO" id="GO:0043856">
    <property type="term" value="F:anti-sigma factor antagonist activity"/>
    <property type="evidence" value="ECO:0007669"/>
    <property type="project" value="InterPro"/>
</dbReference>
<dbReference type="NCBIfam" id="TIGR00377">
    <property type="entry name" value="ant_ant_sig"/>
    <property type="match status" value="1"/>
</dbReference>
<comment type="similarity">
    <text evidence="1 2">Belongs to the anti-sigma-factor antagonist family.</text>
</comment>
<dbReference type="SUPFAM" id="SSF52091">
    <property type="entry name" value="SpoIIaa-like"/>
    <property type="match status" value="1"/>
</dbReference>
<evidence type="ECO:0000259" key="3">
    <source>
        <dbReference type="PROSITE" id="PS50801"/>
    </source>
</evidence>
<gene>
    <name evidence="4" type="ORF">Pfl04_02710</name>
</gene>
<dbReference type="InterPro" id="IPR036513">
    <property type="entry name" value="STAS_dom_sf"/>
</dbReference>
<accession>A0A8J3PJI7</accession>
<dbReference type="Proteomes" id="UP000653674">
    <property type="component" value="Unassembled WGS sequence"/>
</dbReference>
<evidence type="ECO:0000313" key="5">
    <source>
        <dbReference type="Proteomes" id="UP000653674"/>
    </source>
</evidence>
<dbReference type="PROSITE" id="PS50801">
    <property type="entry name" value="STAS"/>
    <property type="match status" value="1"/>
</dbReference>
<feature type="domain" description="STAS" evidence="3">
    <location>
        <begin position="27"/>
        <end position="119"/>
    </location>
</feature>
<dbReference type="PANTHER" id="PTHR33495">
    <property type="entry name" value="ANTI-SIGMA FACTOR ANTAGONIST TM_1081-RELATED-RELATED"/>
    <property type="match status" value="1"/>
</dbReference>
<dbReference type="PANTHER" id="PTHR33495:SF2">
    <property type="entry name" value="ANTI-SIGMA FACTOR ANTAGONIST TM_1081-RELATED"/>
    <property type="match status" value="1"/>
</dbReference>
<evidence type="ECO:0000256" key="2">
    <source>
        <dbReference type="RuleBase" id="RU003749"/>
    </source>
</evidence>
<dbReference type="Gene3D" id="3.30.750.24">
    <property type="entry name" value="STAS domain"/>
    <property type="match status" value="1"/>
</dbReference>
<dbReference type="EMBL" id="BONU01000001">
    <property type="protein sequence ID" value="GIG71867.1"/>
    <property type="molecule type" value="Genomic_DNA"/>
</dbReference>
<sequence length="119" mass="12654">MDAIGNEIGPAPLELSRSNNGDGRACLEAAGEIDISNLDRLRETVSAILAEPQVTELTLDFGALDFIDSSGVEVIMGAKQVADRRGVAYCLINAHGKVQRVLAILGIDKVLAPTEQRQP</sequence>
<proteinExistence type="inferred from homology"/>
<protein>
    <recommendedName>
        <fullName evidence="2">Anti-sigma factor antagonist</fullName>
    </recommendedName>
</protein>
<organism evidence="4 5">
    <name type="scientific">Planosporangium flavigriseum</name>
    <dbReference type="NCBI Taxonomy" id="373681"/>
    <lineage>
        <taxon>Bacteria</taxon>
        <taxon>Bacillati</taxon>
        <taxon>Actinomycetota</taxon>
        <taxon>Actinomycetes</taxon>
        <taxon>Micromonosporales</taxon>
        <taxon>Micromonosporaceae</taxon>
        <taxon>Planosporangium</taxon>
    </lineage>
</organism>
<reference evidence="4" key="1">
    <citation type="submission" date="2021-01" db="EMBL/GenBank/DDBJ databases">
        <title>Whole genome shotgun sequence of Planosporangium flavigriseum NBRC 105377.</title>
        <authorList>
            <person name="Komaki H."/>
            <person name="Tamura T."/>
        </authorList>
    </citation>
    <scope>NUCLEOTIDE SEQUENCE</scope>
    <source>
        <strain evidence="4">NBRC 105377</strain>
    </source>
</reference>
<dbReference type="RefSeq" id="WP_168076495.1">
    <property type="nucleotide sequence ID" value="NZ_BAAAQJ010000026.1"/>
</dbReference>
<dbReference type="AlphaFoldDB" id="A0A8J3PJI7"/>